<evidence type="ECO:0000313" key="2">
    <source>
        <dbReference type="Proteomes" id="UP000007564"/>
    </source>
</evidence>
<dbReference type="EMBL" id="HE965806">
    <property type="protein sequence ID" value="CCJ54262.1"/>
    <property type="molecule type" value="Genomic_DNA"/>
</dbReference>
<accession>A0A0C6P849</accession>
<dbReference type="KEGG" id="bbh:BN112_2345"/>
<evidence type="ECO:0008006" key="3">
    <source>
        <dbReference type="Google" id="ProtNLM"/>
    </source>
</evidence>
<dbReference type="AlphaFoldDB" id="A0A0C6P849"/>
<proteinExistence type="predicted"/>
<protein>
    <recommendedName>
        <fullName evidence="3">Saccharopine dehydrogenase NADP binding domain-containing protein</fullName>
    </recommendedName>
</protein>
<dbReference type="HOGENOM" id="CLU_061378_0_0_4"/>
<dbReference type="OrthoDB" id="9033521at2"/>
<organism evidence="1 2">
    <name type="scientific">Bordetella bronchiseptica 253</name>
    <dbReference type="NCBI Taxonomy" id="568707"/>
    <lineage>
        <taxon>Bacteria</taxon>
        <taxon>Pseudomonadati</taxon>
        <taxon>Pseudomonadota</taxon>
        <taxon>Betaproteobacteria</taxon>
        <taxon>Burkholderiales</taxon>
        <taxon>Alcaligenaceae</taxon>
        <taxon>Bordetella</taxon>
    </lineage>
</organism>
<dbReference type="Proteomes" id="UP000007564">
    <property type="component" value="Chromosome"/>
</dbReference>
<sequence length="368" mass="38985">MKEPSMTASTDLMLLGTGEFAARLLFDIAASADQPVRVTVVGRSAPRLAWLRTAANARAVLFGRPVRFETRQCADFETDTLAGVLAQVRPRVVIQTASLQTASVLRSSDNAWSRLVANGGLSVTAAFQTVLSLKAGRAIAAAAPGAHYLNACFPDVTNGLLRHAGVDVLCGVGNVGILSNAFAGALDAREPGRVQVLAHYQQLGLWRRLPGERQGSVPRVWLDGREIDDVPGVFQDVMLSPQTAFDISGATGVPLALALAAGRSWSGHVPAPEGLPGGYPVRVDEQGAMALDLPAGLSREEAVAWNARFERDNGLVIDGQGNATYTGVLHEELQRHDAQLAQGFAARDVEQAAESLAVLRDRLQAQAC</sequence>
<name>A0A0C6P849_BORBO</name>
<reference evidence="1 2" key="1">
    <citation type="journal article" date="2012" name="BMC Genomics">
        <title>Comparative genomics of the classical Bordetella subspecies: the evolution and exchange of virulence-associated diversity amongst closely related pathogens.</title>
        <authorList>
            <person name="Park J."/>
            <person name="Zhang Y."/>
            <person name="Buboltz A.M."/>
            <person name="Zhang X."/>
            <person name="Schuster S.C."/>
            <person name="Ahuja U."/>
            <person name="Liu M."/>
            <person name="Miller J.F."/>
            <person name="Sebaihia M."/>
            <person name="Bentley S.D."/>
            <person name="Parkhill J."/>
            <person name="Harvill E.T."/>
        </authorList>
    </citation>
    <scope>NUCLEOTIDE SEQUENCE [LARGE SCALE GENOMIC DNA]</scope>
    <source>
        <strain evidence="1 2">253</strain>
    </source>
</reference>
<evidence type="ECO:0000313" key="1">
    <source>
        <dbReference type="EMBL" id="CCJ54262.1"/>
    </source>
</evidence>
<gene>
    <name evidence="1" type="ORF">BN112_2345</name>
</gene>